<reference evidence="2" key="3">
    <citation type="submission" date="2006-01" db="EMBL/GenBank/DDBJ databases">
        <authorList>
            <person name="Buell R."/>
        </authorList>
    </citation>
    <scope>NUCLEOTIDE SEQUENCE</scope>
</reference>
<dbReference type="EMBL" id="DP000011">
    <property type="protein sequence ID" value="ABA97183.1"/>
    <property type="molecule type" value="Genomic_DNA"/>
</dbReference>
<proteinExistence type="predicted"/>
<dbReference type="CDD" id="cd01650">
    <property type="entry name" value="RT_nLTR_like"/>
    <property type="match status" value="1"/>
</dbReference>
<dbReference type="InterPro" id="IPR000477">
    <property type="entry name" value="RT_dom"/>
</dbReference>
<dbReference type="AlphaFoldDB" id="Q2QTI8"/>
<accession>Q2QTI8</accession>
<sequence length="379" mass="43003">MGTTEHIQMVLNLNSLFHRIQGLEALSSIPSRNEMDQIIKNLPIDRAPGPDGFNGLFLKKCWHIISEDFYSLAEHFFSGGSSIQNLNNSYITLIPKKPNPETPNDYRPIALQNSALKFISKIMANRCQSVILNLIHENQYGFIKGRTIQDCLAWSFEYIHQCHQSKREIVILKIDFEKAFDPVEHEAIIQILQAKGFDNTWISWVRNILTTASTSVLLNGVPGKEFKCKRGVLAGTFGCNIGSMPFTYLGLPMGTNKPKIVDFAPLIDRIERRLPSTSVFLSHGQRLIMVNLVLSALPTYYMCTLKLPKKVIQHIDRARRHCLWRKSSDPNATVQSLAAWELACKQKNKGGLEIVNLEIQNIALLTKHLDKFFNCKDLP</sequence>
<organism evidence="2">
    <name type="scientific">Oryza sativa subsp. japonica</name>
    <name type="common">Rice</name>
    <dbReference type="NCBI Taxonomy" id="39947"/>
    <lineage>
        <taxon>Eukaryota</taxon>
        <taxon>Viridiplantae</taxon>
        <taxon>Streptophyta</taxon>
        <taxon>Embryophyta</taxon>
        <taxon>Tracheophyta</taxon>
        <taxon>Spermatophyta</taxon>
        <taxon>Magnoliopsida</taxon>
        <taxon>Liliopsida</taxon>
        <taxon>Poales</taxon>
        <taxon>Poaceae</taxon>
        <taxon>BOP clade</taxon>
        <taxon>Oryzoideae</taxon>
        <taxon>Oryzeae</taxon>
        <taxon>Oryzinae</taxon>
        <taxon>Oryza</taxon>
        <taxon>Oryza sativa</taxon>
    </lineage>
</organism>
<dbReference type="PANTHER" id="PTHR19446">
    <property type="entry name" value="REVERSE TRANSCRIPTASES"/>
    <property type="match status" value="1"/>
</dbReference>
<reference evidence="2" key="1">
    <citation type="journal article" date="2005" name="BMC Biol.">
        <title>The sequence of rice chromosomes 11 and 12, rich in disease resistance genes and recent gene duplications.</title>
        <authorList>
            <consortium name="The rice chromosomes 11 and 12 sequencing consortia"/>
        </authorList>
    </citation>
    <scope>NUCLEOTIDE SEQUENCE [LARGE SCALE GENOMIC DNA]</scope>
</reference>
<evidence type="ECO:0000313" key="2">
    <source>
        <dbReference type="EMBL" id="ABA97183.1"/>
    </source>
</evidence>
<gene>
    <name evidence="2" type="ordered locus">LOC_Os12g19490</name>
</gene>
<dbReference type="InterPro" id="IPR043502">
    <property type="entry name" value="DNA/RNA_pol_sf"/>
</dbReference>
<reference evidence="2" key="2">
    <citation type="submission" date="2005-04" db="EMBL/GenBank/DDBJ databases">
        <authorList>
            <person name="Buell C.R."/>
            <person name="Wing R.A."/>
            <person name="McCombie W.A."/>
            <person name="Ouyang S."/>
        </authorList>
    </citation>
    <scope>NUCLEOTIDE SEQUENCE</scope>
</reference>
<dbReference type="Pfam" id="PF00078">
    <property type="entry name" value="RVT_1"/>
    <property type="match status" value="1"/>
</dbReference>
<name>Q2QTI8_ORYSJ</name>
<feature type="domain" description="Reverse transcriptase" evidence="1">
    <location>
        <begin position="94"/>
        <end position="234"/>
    </location>
</feature>
<evidence type="ECO:0000259" key="1">
    <source>
        <dbReference type="Pfam" id="PF00078"/>
    </source>
</evidence>
<dbReference type="SUPFAM" id="SSF56672">
    <property type="entry name" value="DNA/RNA polymerases"/>
    <property type="match status" value="1"/>
</dbReference>
<protein>
    <submittedName>
        <fullName evidence="2">Retrotransposon protein, putative, unclassified</fullName>
    </submittedName>
</protein>